<dbReference type="AlphaFoldDB" id="A0A402DVP2"/>
<proteinExistence type="predicted"/>
<dbReference type="OrthoDB" id="834556at2"/>
<dbReference type="Proteomes" id="UP000289954">
    <property type="component" value="Unassembled WGS sequence"/>
</dbReference>
<dbReference type="Pfam" id="PF06314">
    <property type="entry name" value="ADC"/>
    <property type="match status" value="1"/>
</dbReference>
<keyword evidence="2" id="KW-1185">Reference proteome</keyword>
<dbReference type="InterPro" id="IPR010451">
    <property type="entry name" value="Acetoacetate_decarboxylase"/>
</dbReference>
<reference evidence="1 2" key="1">
    <citation type="submission" date="2019-01" db="EMBL/GenBank/DDBJ databases">
        <title>Draft genome sequence of Cellulomonas takizawaensis strain TKZ-21.</title>
        <authorList>
            <person name="Yamamura H."/>
            <person name="Hayashi T."/>
            <person name="Hamada M."/>
            <person name="Serisawa Y."/>
            <person name="Matsuyama K."/>
            <person name="Nakagawa Y."/>
            <person name="Otoguro M."/>
            <person name="Yanagida F."/>
            <person name="Hayakawa M."/>
        </authorList>
    </citation>
    <scope>NUCLEOTIDE SEQUENCE [LARGE SCALE GENOMIC DNA]</scope>
    <source>
        <strain evidence="1 2">NBRC12680</strain>
    </source>
</reference>
<sequence length="243" mass="25231">MPVAAPPPDDPAPDGWLRADDGTAYPPGPWFLGADLLVSVLRVPEDRVAGLAEALPPGHAVLPVGRAALVGLAMVRYAPGGVLAYDELLVAALSTDGRAPRVTIPQIWVTSAASRSGGRALWGIPKDLAAVTRTSEPGPRPGSTVVRTEVRTVDGAGIARLTARVGPRLSPVPVSLPLPTAQRRDDGSGVISRNGVTGTLRRLAVRWDLPHDGPLGHLRGLRPVASAAVVDASVVFGRRVVES</sequence>
<dbReference type="RefSeq" id="WP_130782875.1">
    <property type="nucleotide sequence ID" value="NZ_BIMR01000342.1"/>
</dbReference>
<dbReference type="Gene3D" id="2.40.400.10">
    <property type="entry name" value="Acetoacetate decarboxylase-like"/>
    <property type="match status" value="1"/>
</dbReference>
<evidence type="ECO:0000313" key="2">
    <source>
        <dbReference type="Proteomes" id="UP000289954"/>
    </source>
</evidence>
<dbReference type="InterPro" id="IPR023375">
    <property type="entry name" value="ADC_dom_sf"/>
</dbReference>
<organism evidence="1 2">
    <name type="scientific">Cellulomonas biazotea</name>
    <dbReference type="NCBI Taxonomy" id="1709"/>
    <lineage>
        <taxon>Bacteria</taxon>
        <taxon>Bacillati</taxon>
        <taxon>Actinomycetota</taxon>
        <taxon>Actinomycetes</taxon>
        <taxon>Micrococcales</taxon>
        <taxon>Cellulomonadaceae</taxon>
        <taxon>Cellulomonas</taxon>
    </lineage>
</organism>
<accession>A0A402DVP2</accession>
<dbReference type="SUPFAM" id="SSF160104">
    <property type="entry name" value="Acetoacetate decarboxylase-like"/>
    <property type="match status" value="1"/>
</dbReference>
<name>A0A402DVP2_9CELL</name>
<gene>
    <name evidence="1" type="ORF">CBZ_32760</name>
</gene>
<protein>
    <submittedName>
        <fullName evidence="1">Acetoacetate decarboxylase</fullName>
    </submittedName>
</protein>
<evidence type="ECO:0000313" key="1">
    <source>
        <dbReference type="EMBL" id="GCE78220.1"/>
    </source>
</evidence>
<comment type="caution">
    <text evidence="1">The sequence shown here is derived from an EMBL/GenBank/DDBJ whole genome shotgun (WGS) entry which is preliminary data.</text>
</comment>
<dbReference type="EMBL" id="BIMR01000342">
    <property type="protein sequence ID" value="GCE78220.1"/>
    <property type="molecule type" value="Genomic_DNA"/>
</dbReference>
<dbReference type="GO" id="GO:0016829">
    <property type="term" value="F:lyase activity"/>
    <property type="evidence" value="ECO:0007669"/>
    <property type="project" value="InterPro"/>
</dbReference>